<feature type="region of interest" description="Disordered" evidence="1">
    <location>
        <begin position="1"/>
        <end position="27"/>
    </location>
</feature>
<evidence type="ECO:0000313" key="2">
    <source>
        <dbReference type="EMBL" id="GMA36574.1"/>
    </source>
</evidence>
<sequence>MKRFKSSGALADTRGTKVRRRPFPLPHMAPFAARRGASSRKWGHVRQVGAVLEMRENPA</sequence>
<organism evidence="2 3">
    <name type="scientific">Demequina litorisediminis</name>
    <dbReference type="NCBI Taxonomy" id="1849022"/>
    <lineage>
        <taxon>Bacteria</taxon>
        <taxon>Bacillati</taxon>
        <taxon>Actinomycetota</taxon>
        <taxon>Actinomycetes</taxon>
        <taxon>Micrococcales</taxon>
        <taxon>Demequinaceae</taxon>
        <taxon>Demequina</taxon>
    </lineage>
</organism>
<dbReference type="EMBL" id="BSUN01000001">
    <property type="protein sequence ID" value="GMA36574.1"/>
    <property type="molecule type" value="Genomic_DNA"/>
</dbReference>
<gene>
    <name evidence="2" type="ORF">GCM10025876_27780</name>
</gene>
<proteinExistence type="predicted"/>
<protein>
    <submittedName>
        <fullName evidence="2">Uncharacterized protein</fullName>
    </submittedName>
</protein>
<evidence type="ECO:0000256" key="1">
    <source>
        <dbReference type="SAM" id="MobiDB-lite"/>
    </source>
</evidence>
<accession>A0ABQ6IFQ5</accession>
<dbReference type="Proteomes" id="UP001157125">
    <property type="component" value="Unassembled WGS sequence"/>
</dbReference>
<name>A0ABQ6IFQ5_9MICO</name>
<reference evidence="3" key="1">
    <citation type="journal article" date="2019" name="Int. J. Syst. Evol. Microbiol.">
        <title>The Global Catalogue of Microorganisms (GCM) 10K type strain sequencing project: providing services to taxonomists for standard genome sequencing and annotation.</title>
        <authorList>
            <consortium name="The Broad Institute Genomics Platform"/>
            <consortium name="The Broad Institute Genome Sequencing Center for Infectious Disease"/>
            <person name="Wu L."/>
            <person name="Ma J."/>
        </authorList>
    </citation>
    <scope>NUCLEOTIDE SEQUENCE [LARGE SCALE GENOMIC DNA]</scope>
    <source>
        <strain evidence="3">NBRC 112299</strain>
    </source>
</reference>
<comment type="caution">
    <text evidence="2">The sequence shown here is derived from an EMBL/GenBank/DDBJ whole genome shotgun (WGS) entry which is preliminary data.</text>
</comment>
<keyword evidence="3" id="KW-1185">Reference proteome</keyword>
<evidence type="ECO:0000313" key="3">
    <source>
        <dbReference type="Proteomes" id="UP001157125"/>
    </source>
</evidence>